<reference evidence="9" key="1">
    <citation type="journal article" date="2011" name="Genome Biol.">
        <title>Comparative genomics of the social amoebae Dictyostelium discoideum and Dictyostelium purpureum.</title>
        <authorList>
            <consortium name="US DOE Joint Genome Institute (JGI-PGF)"/>
            <person name="Sucgang R."/>
            <person name="Kuo A."/>
            <person name="Tian X."/>
            <person name="Salerno W."/>
            <person name="Parikh A."/>
            <person name="Feasley C.L."/>
            <person name="Dalin E."/>
            <person name="Tu H."/>
            <person name="Huang E."/>
            <person name="Barry K."/>
            <person name="Lindquist E."/>
            <person name="Shapiro H."/>
            <person name="Bruce D."/>
            <person name="Schmutz J."/>
            <person name="Salamov A."/>
            <person name="Fey P."/>
            <person name="Gaudet P."/>
            <person name="Anjard C."/>
            <person name="Babu M.M."/>
            <person name="Basu S."/>
            <person name="Bushmanova Y."/>
            <person name="van der Wel H."/>
            <person name="Katoh-Kurasawa M."/>
            <person name="Dinh C."/>
            <person name="Coutinho P.M."/>
            <person name="Saito T."/>
            <person name="Elias M."/>
            <person name="Schaap P."/>
            <person name="Kay R.R."/>
            <person name="Henrissat B."/>
            <person name="Eichinger L."/>
            <person name="Rivero F."/>
            <person name="Putnam N.H."/>
            <person name="West C.M."/>
            <person name="Loomis W.F."/>
            <person name="Chisholm R.L."/>
            <person name="Shaulsky G."/>
            <person name="Strassmann J.E."/>
            <person name="Queller D.C."/>
            <person name="Kuspa A."/>
            <person name="Grigoriev I.V."/>
        </authorList>
    </citation>
    <scope>NUCLEOTIDE SEQUENCE [LARGE SCALE GENOMIC DNA]</scope>
    <source>
        <strain evidence="9">QSDP1</strain>
    </source>
</reference>
<evidence type="ECO:0000256" key="1">
    <source>
        <dbReference type="ARBA" id="ARBA00007905"/>
    </source>
</evidence>
<evidence type="ECO:0000256" key="4">
    <source>
        <dbReference type="PIRSR" id="PIRSR000097-1"/>
    </source>
</evidence>
<comment type="similarity">
    <text evidence="1">Belongs to the aldo/keto reductase family.</text>
</comment>
<dbReference type="PIRSF" id="PIRSF000097">
    <property type="entry name" value="AKR"/>
    <property type="match status" value="1"/>
</dbReference>
<dbReference type="InterPro" id="IPR036812">
    <property type="entry name" value="NAD(P)_OxRdtase_dom_sf"/>
</dbReference>
<feature type="active site" description="Proton donor" evidence="4">
    <location>
        <position position="53"/>
    </location>
</feature>
<protein>
    <recommendedName>
        <fullName evidence="7">NADP-dependent oxidoreductase domain-containing protein</fullName>
    </recommendedName>
</protein>
<dbReference type="InParanoid" id="F0ZG48"/>
<dbReference type="AlphaFoldDB" id="F0ZG48"/>
<name>F0ZG48_DICPU</name>
<evidence type="ECO:0000259" key="7">
    <source>
        <dbReference type="Pfam" id="PF00248"/>
    </source>
</evidence>
<dbReference type="Proteomes" id="UP000001064">
    <property type="component" value="Unassembled WGS sequence"/>
</dbReference>
<dbReference type="InterPro" id="IPR020471">
    <property type="entry name" value="AKR"/>
</dbReference>
<dbReference type="GO" id="GO:0016616">
    <property type="term" value="F:oxidoreductase activity, acting on the CH-OH group of donors, NAD or NADP as acceptor"/>
    <property type="evidence" value="ECO:0007669"/>
    <property type="project" value="UniProtKB-ARBA"/>
</dbReference>
<evidence type="ECO:0000313" key="8">
    <source>
        <dbReference type="EMBL" id="EGC37099.1"/>
    </source>
</evidence>
<evidence type="ECO:0000256" key="5">
    <source>
        <dbReference type="PIRSR" id="PIRSR000097-2"/>
    </source>
</evidence>
<dbReference type="OMA" id="ITQYSPF"/>
<dbReference type="GeneID" id="10503774"/>
<dbReference type="SUPFAM" id="SSF51430">
    <property type="entry name" value="NAD(P)-linked oxidoreductase"/>
    <property type="match status" value="1"/>
</dbReference>
<dbReference type="FunFam" id="3.20.20.100:FF:000015">
    <property type="entry name" value="Oxidoreductase, aldo/keto reductase family"/>
    <property type="match status" value="1"/>
</dbReference>
<dbReference type="EMBL" id="GL871008">
    <property type="protein sequence ID" value="EGC37099.1"/>
    <property type="molecule type" value="Genomic_DNA"/>
</dbReference>
<proteinExistence type="inferred from homology"/>
<dbReference type="KEGG" id="dpp:DICPUDRAFT_97365"/>
<keyword evidence="3" id="KW-0560">Oxidoreductase</keyword>
<organism evidence="8 9">
    <name type="scientific">Dictyostelium purpureum</name>
    <name type="common">Slime mold</name>
    <dbReference type="NCBI Taxonomy" id="5786"/>
    <lineage>
        <taxon>Eukaryota</taxon>
        <taxon>Amoebozoa</taxon>
        <taxon>Evosea</taxon>
        <taxon>Eumycetozoa</taxon>
        <taxon>Dictyostelia</taxon>
        <taxon>Dictyosteliales</taxon>
        <taxon>Dictyosteliaceae</taxon>
        <taxon>Dictyostelium</taxon>
    </lineage>
</organism>
<keyword evidence="9" id="KW-1185">Reference proteome</keyword>
<feature type="domain" description="NADP-dependent oxidoreductase" evidence="7">
    <location>
        <begin position="27"/>
        <end position="276"/>
    </location>
</feature>
<keyword evidence="2" id="KW-0521">NADP</keyword>
<accession>F0ZG48</accession>
<gene>
    <name evidence="8" type="ORF">DICPUDRAFT_97365</name>
</gene>
<dbReference type="PANTHER" id="PTHR43827">
    <property type="entry name" value="2,5-DIKETO-D-GLUCONIC ACID REDUCTASE"/>
    <property type="match status" value="1"/>
</dbReference>
<dbReference type="CDD" id="cd19071">
    <property type="entry name" value="AKR_AKR1-5-like"/>
    <property type="match status" value="1"/>
</dbReference>
<evidence type="ECO:0000256" key="6">
    <source>
        <dbReference type="PIRSR" id="PIRSR000097-3"/>
    </source>
</evidence>
<dbReference type="STRING" id="5786.F0ZG48"/>
<dbReference type="OrthoDB" id="416253at2759"/>
<feature type="binding site" evidence="5">
    <location>
        <position position="115"/>
    </location>
    <ligand>
        <name>substrate</name>
    </ligand>
</feature>
<dbReference type="eggNOG" id="KOG1577">
    <property type="taxonomic scope" value="Eukaryota"/>
</dbReference>
<sequence length="289" mass="33089">MSSINIKTTIKKGNVEIPQFGLGTYLVDPKDIESSVRAAVNNGYIHIDTASYYKNEQAIGDVLKAIFKEGKIKREDIFITTKCGCIEHGKEESRRAFERSLSKLQLEYIDLYLVHYPGMLAAIPKGETSSSLRKQTWETFEELYNEKKIRSIGVSNYTIRHLEELFAHAKIRPVVNQVEFHPLLNQVELLNFCNKNDIILEAYGSLGGGELVDHPTIVNIAKQVNKTTSQVLLRWAIQKNLMIIPKSTKEERIKENANIFDFELSSAHITQLDSLNKNKRFYWNPEDVQ</sequence>
<dbReference type="PROSITE" id="PS00062">
    <property type="entry name" value="ALDOKETO_REDUCTASE_2"/>
    <property type="match status" value="1"/>
</dbReference>
<dbReference type="PROSITE" id="PS00063">
    <property type="entry name" value="ALDOKETO_REDUCTASE_3"/>
    <property type="match status" value="1"/>
</dbReference>
<dbReference type="PANTHER" id="PTHR43827:SF3">
    <property type="entry name" value="NADP-DEPENDENT OXIDOREDUCTASE DOMAIN-CONTAINING PROTEIN"/>
    <property type="match status" value="1"/>
</dbReference>
<dbReference type="RefSeq" id="XP_003286380.1">
    <property type="nucleotide sequence ID" value="XM_003286332.1"/>
</dbReference>
<evidence type="ECO:0000256" key="2">
    <source>
        <dbReference type="ARBA" id="ARBA00022857"/>
    </source>
</evidence>
<feature type="site" description="Lowers pKa of active site Tyr" evidence="6">
    <location>
        <position position="82"/>
    </location>
</feature>
<evidence type="ECO:0000256" key="3">
    <source>
        <dbReference type="ARBA" id="ARBA00023002"/>
    </source>
</evidence>
<dbReference type="InterPro" id="IPR023210">
    <property type="entry name" value="NADP_OxRdtase_dom"/>
</dbReference>
<dbReference type="Gene3D" id="3.20.20.100">
    <property type="entry name" value="NADP-dependent oxidoreductase domain"/>
    <property type="match status" value="1"/>
</dbReference>
<dbReference type="InterPro" id="IPR018170">
    <property type="entry name" value="Aldo/ket_reductase_CS"/>
</dbReference>
<dbReference type="PRINTS" id="PR00069">
    <property type="entry name" value="ALDKETRDTASE"/>
</dbReference>
<evidence type="ECO:0000313" key="9">
    <source>
        <dbReference type="Proteomes" id="UP000001064"/>
    </source>
</evidence>
<dbReference type="VEuPathDB" id="AmoebaDB:DICPUDRAFT_97365"/>
<dbReference type="Pfam" id="PF00248">
    <property type="entry name" value="Aldo_ket_red"/>
    <property type="match status" value="1"/>
</dbReference>